<keyword evidence="3" id="KW-1185">Reference proteome</keyword>
<dbReference type="EMBL" id="SMFZ01000001">
    <property type="protein sequence ID" value="TCK27371.1"/>
    <property type="molecule type" value="Genomic_DNA"/>
</dbReference>
<dbReference type="Proteomes" id="UP000295560">
    <property type="component" value="Unassembled WGS sequence"/>
</dbReference>
<proteinExistence type="predicted"/>
<name>A0A4R1I0I5_PSEEN</name>
<evidence type="ECO:0000313" key="2">
    <source>
        <dbReference type="EMBL" id="TCK27371.1"/>
    </source>
</evidence>
<dbReference type="AlphaFoldDB" id="A0A4R1I0I5"/>
<comment type="caution">
    <text evidence="2">The sequence shown here is derived from an EMBL/GenBank/DDBJ whole genome shotgun (WGS) entry which is preliminary data.</text>
</comment>
<accession>A0A4R1I0I5</accession>
<feature type="region of interest" description="Disordered" evidence="1">
    <location>
        <begin position="58"/>
        <end position="79"/>
    </location>
</feature>
<evidence type="ECO:0000313" key="3">
    <source>
        <dbReference type="Proteomes" id="UP000295560"/>
    </source>
</evidence>
<evidence type="ECO:0000256" key="1">
    <source>
        <dbReference type="SAM" id="MobiDB-lite"/>
    </source>
</evidence>
<sequence>MTERTTPHTPDRAPAIRARLAALELERLELLADERVPGRKHRLDAIAGASEDLRTELARLEPDDPVSPPTPCRTAAGSP</sequence>
<protein>
    <submittedName>
        <fullName evidence="2">Uncharacterized protein</fullName>
    </submittedName>
</protein>
<reference evidence="2 3" key="1">
    <citation type="submission" date="2019-03" db="EMBL/GenBank/DDBJ databases">
        <title>Sequencing the genomes of 1000 actinobacteria strains.</title>
        <authorList>
            <person name="Klenk H.-P."/>
        </authorList>
    </citation>
    <scope>NUCLEOTIDE SEQUENCE [LARGE SCALE GENOMIC DNA]</scope>
    <source>
        <strain evidence="2 3">DSM 44969</strain>
    </source>
</reference>
<gene>
    <name evidence="2" type="ORF">EV378_3242</name>
</gene>
<dbReference type="RefSeq" id="WP_132426022.1">
    <property type="nucleotide sequence ID" value="NZ_SMFZ01000001.1"/>
</dbReference>
<organism evidence="2 3">
    <name type="scientific">Pseudonocardia endophytica</name>
    <dbReference type="NCBI Taxonomy" id="401976"/>
    <lineage>
        <taxon>Bacteria</taxon>
        <taxon>Bacillati</taxon>
        <taxon>Actinomycetota</taxon>
        <taxon>Actinomycetes</taxon>
        <taxon>Pseudonocardiales</taxon>
        <taxon>Pseudonocardiaceae</taxon>
        <taxon>Pseudonocardia</taxon>
    </lineage>
</organism>